<dbReference type="GO" id="GO:1902201">
    <property type="term" value="P:negative regulation of bacterial-type flagellum-dependent cell motility"/>
    <property type="evidence" value="ECO:0007669"/>
    <property type="project" value="TreeGrafter"/>
</dbReference>
<dbReference type="CDD" id="cd01949">
    <property type="entry name" value="GGDEF"/>
    <property type="match status" value="1"/>
</dbReference>
<dbReference type="InterPro" id="IPR050469">
    <property type="entry name" value="Diguanylate_Cyclase"/>
</dbReference>
<dbReference type="InterPro" id="IPR000160">
    <property type="entry name" value="GGDEF_dom"/>
</dbReference>
<dbReference type="NCBIfam" id="TIGR00254">
    <property type="entry name" value="GGDEF"/>
    <property type="match status" value="1"/>
</dbReference>
<dbReference type="InterPro" id="IPR043128">
    <property type="entry name" value="Rev_trsase/Diguanyl_cyclase"/>
</dbReference>
<name>C9YCE2_CURXX</name>
<feature type="transmembrane region" description="Helical" evidence="3">
    <location>
        <begin position="148"/>
        <end position="168"/>
    </location>
</feature>
<gene>
    <name evidence="5" type="ORF">Csp_C23710</name>
</gene>
<feature type="transmembrane region" description="Helical" evidence="3">
    <location>
        <begin position="118"/>
        <end position="136"/>
    </location>
</feature>
<accession>C9YCE2</accession>
<keyword evidence="3" id="KW-0472">Membrane</keyword>
<feature type="transmembrane region" description="Helical" evidence="3">
    <location>
        <begin position="62"/>
        <end position="79"/>
    </location>
</feature>
<dbReference type="InterPro" id="IPR029787">
    <property type="entry name" value="Nucleotide_cyclase"/>
</dbReference>
<dbReference type="Pfam" id="PF00990">
    <property type="entry name" value="GGDEF"/>
    <property type="match status" value="1"/>
</dbReference>
<evidence type="ECO:0000256" key="1">
    <source>
        <dbReference type="ARBA" id="ARBA00012528"/>
    </source>
</evidence>
<proteinExistence type="predicted"/>
<dbReference type="GO" id="GO:0005886">
    <property type="term" value="C:plasma membrane"/>
    <property type="evidence" value="ECO:0007669"/>
    <property type="project" value="TreeGrafter"/>
</dbReference>
<dbReference type="PANTHER" id="PTHR45138:SF9">
    <property type="entry name" value="DIGUANYLATE CYCLASE DGCM-RELATED"/>
    <property type="match status" value="1"/>
</dbReference>
<protein>
    <recommendedName>
        <fullName evidence="1">diguanylate cyclase</fullName>
        <ecNumber evidence="1">2.7.7.65</ecNumber>
    </recommendedName>
</protein>
<dbReference type="SUPFAM" id="SSF55073">
    <property type="entry name" value="Nucleotide cyclase"/>
    <property type="match status" value="1"/>
</dbReference>
<feature type="domain" description="GGDEF" evidence="4">
    <location>
        <begin position="250"/>
        <end position="382"/>
    </location>
</feature>
<organism evidence="5">
    <name type="scientific">Curvibacter symbiont subsp. Hydra magnipapillata</name>
    <dbReference type="NCBI Taxonomy" id="667019"/>
    <lineage>
        <taxon>Bacteria</taxon>
        <taxon>Pseudomonadati</taxon>
        <taxon>Pseudomonadota</taxon>
        <taxon>Betaproteobacteria</taxon>
        <taxon>Burkholderiales</taxon>
        <taxon>Comamonadaceae</taxon>
        <taxon>Curvibacter</taxon>
    </lineage>
</organism>
<feature type="transmembrane region" description="Helical" evidence="3">
    <location>
        <begin position="6"/>
        <end position="25"/>
    </location>
</feature>
<dbReference type="GO" id="GO:0043709">
    <property type="term" value="P:cell adhesion involved in single-species biofilm formation"/>
    <property type="evidence" value="ECO:0007669"/>
    <property type="project" value="TreeGrafter"/>
</dbReference>
<evidence type="ECO:0000256" key="2">
    <source>
        <dbReference type="ARBA" id="ARBA00034247"/>
    </source>
</evidence>
<sequence>MIDLHTPTLLLVILVVSFTLSATLASVARRFKRDGMLYWAWGFALHTLTYVLFVLRGHVSDLVSVVLANTLLAVSFALISEGVQQFLQVRWSRWLVWAPVPLVAVLFFALLGHAQTRIILSGLIIAWQCALIAWQLGSERDKVVGRGAYFVIGSFLAISAAFLLRTVGALYGEVGIGSITTSNPLQSATFLFVSVALMMVCQGVVLMTNERADERNRLLAMQDELTGLSNRRFIMEALALQLAQARRNGKPVSVLMIDVDYFKSINDTYGHLSGDRVLRNLATSLRSRLRAQDMAGRWGGEEFLVVLPDTDAAGATILAGNLRAEVEDARWSAQDGRSIPLTLSIGVHTCDSATEELDTVISAADQALYRAKQAGRNRVEQS</sequence>
<dbReference type="SMART" id="SM00267">
    <property type="entry name" value="GGDEF"/>
    <property type="match status" value="1"/>
</dbReference>
<evidence type="ECO:0000259" key="4">
    <source>
        <dbReference type="PROSITE" id="PS50887"/>
    </source>
</evidence>
<comment type="catalytic activity">
    <reaction evidence="2">
        <text>2 GTP = 3',3'-c-di-GMP + 2 diphosphate</text>
        <dbReference type="Rhea" id="RHEA:24898"/>
        <dbReference type="ChEBI" id="CHEBI:33019"/>
        <dbReference type="ChEBI" id="CHEBI:37565"/>
        <dbReference type="ChEBI" id="CHEBI:58805"/>
        <dbReference type="EC" id="2.7.7.65"/>
    </reaction>
</comment>
<reference evidence="5" key="1">
    <citation type="journal article" date="2010" name="Nature">
        <title>The Dynamic genome of Hydra.</title>
        <authorList>
            <person name="Chapman J.A."/>
            <person name="Kirkness E.F."/>
            <person name="Simakov O."/>
            <person name="Hampson S.E."/>
            <person name="Mitros T."/>
            <person name="Weinmaier T."/>
            <person name="Rattei T."/>
            <person name="Balasubramanian P.G."/>
            <person name="Borman J."/>
            <person name="Busam D."/>
            <person name="Disbennett K."/>
            <person name="Pfannkoch C."/>
            <person name="Sumin N."/>
            <person name="Sutton G."/>
            <person name="Viswanathan L."/>
            <person name="Walenz B."/>
            <person name="Goodstein D.M."/>
            <person name="Hellsten U."/>
            <person name="Kawashima T."/>
            <person name="Prochnik S.E."/>
            <person name="Putnam N.H."/>
            <person name="Shu S."/>
            <person name="Blumberg B."/>
            <person name="Dana C.E."/>
            <person name="Gee L."/>
            <person name="Kibler D.F."/>
            <person name="Law L."/>
            <person name="Lindgens D."/>
            <person name="Martinez D.E."/>
            <person name="Peng J."/>
            <person name="Wigge P.A."/>
            <person name="Bertulat B."/>
            <person name="Guder C."/>
            <person name="Nakamura Y."/>
            <person name="Ozbek S."/>
            <person name="Watanabe H."/>
            <person name="Khalturin K."/>
            <person name="Hemmrich G."/>
            <person name="Franke A."/>
            <person name="Augustin R."/>
            <person name="Fraune S."/>
            <person name="Hayakawa E."/>
            <person name="Hayakawa S."/>
            <person name="Hirose M."/>
            <person name="Hwang J."/>
            <person name="Ikeo K."/>
            <person name="Nishimiya-Fujisawa C."/>
            <person name="Ogura A."/>
            <person name="Takahashi T."/>
            <person name="Steinmetz P.R."/>
            <person name="Zhang X."/>
            <person name="Aufschnaiter R."/>
            <person name="Eder M.K."/>
            <person name="Gorny A.K."/>
            <person name="Salvenmoser W."/>
            <person name="Heimberg A.M."/>
            <person name="Wheeler B.M."/>
            <person name="Peterson K.J."/>
            <person name="Boettger A."/>
            <person name="Tischler P."/>
            <person name="Wolf A."/>
            <person name="Gojobori T."/>
            <person name="Remington K.A."/>
            <person name="Strausberg R.L."/>
            <person name="Venter J."/>
            <person name="Technau U."/>
            <person name="Hobmayer B."/>
            <person name="Bosch T.C."/>
            <person name="Holstein T.W."/>
            <person name="Fujisawa T."/>
            <person name="Bode H.R."/>
            <person name="David C.N."/>
            <person name="Rokhsar D.S."/>
            <person name="Steele R.E."/>
        </authorList>
    </citation>
    <scope>NUCLEOTIDE SEQUENCE</scope>
</reference>
<dbReference type="Gene3D" id="3.30.70.270">
    <property type="match status" value="1"/>
</dbReference>
<dbReference type="EMBL" id="FN543105">
    <property type="protein sequence ID" value="CBA30470.1"/>
    <property type="molecule type" value="Genomic_DNA"/>
</dbReference>
<dbReference type="PANTHER" id="PTHR45138">
    <property type="entry name" value="REGULATORY COMPONENTS OF SENSORY TRANSDUCTION SYSTEM"/>
    <property type="match status" value="1"/>
</dbReference>
<keyword evidence="3" id="KW-0812">Transmembrane</keyword>
<evidence type="ECO:0000313" key="5">
    <source>
        <dbReference type="EMBL" id="CBA30470.1"/>
    </source>
</evidence>
<feature type="transmembrane region" description="Helical" evidence="3">
    <location>
        <begin position="91"/>
        <end position="112"/>
    </location>
</feature>
<evidence type="ECO:0000256" key="3">
    <source>
        <dbReference type="SAM" id="Phobius"/>
    </source>
</evidence>
<dbReference type="EC" id="2.7.7.65" evidence="1"/>
<feature type="transmembrane region" description="Helical" evidence="3">
    <location>
        <begin position="188"/>
        <end position="207"/>
    </location>
</feature>
<dbReference type="FunFam" id="3.30.70.270:FF:000001">
    <property type="entry name" value="Diguanylate cyclase domain protein"/>
    <property type="match status" value="1"/>
</dbReference>
<dbReference type="GO" id="GO:0052621">
    <property type="term" value="F:diguanylate cyclase activity"/>
    <property type="evidence" value="ECO:0007669"/>
    <property type="project" value="UniProtKB-EC"/>
</dbReference>
<feature type="transmembrane region" description="Helical" evidence="3">
    <location>
        <begin position="37"/>
        <end position="56"/>
    </location>
</feature>
<keyword evidence="3" id="KW-1133">Transmembrane helix</keyword>
<dbReference type="PROSITE" id="PS50887">
    <property type="entry name" value="GGDEF"/>
    <property type="match status" value="1"/>
</dbReference>
<dbReference type="AlphaFoldDB" id="C9YCE2"/>